<reference evidence="2" key="1">
    <citation type="submission" date="2024-06" db="EMBL/GenBank/DDBJ databases">
        <title>The genome sequences of Kitasatospora sp. strain HUAS MG31.</title>
        <authorList>
            <person name="Mo P."/>
        </authorList>
    </citation>
    <scope>NUCLEOTIDE SEQUENCE</scope>
    <source>
        <strain evidence="2">HUAS MG31</strain>
    </source>
</reference>
<gene>
    <name evidence="2" type="ORF">ABWK59_34325</name>
</gene>
<sequence>MTPNPLDPATLTTGTAERIRTWRVDEDDSRRAVAAASDLRGSRGAR</sequence>
<feature type="region of interest" description="Disordered" evidence="1">
    <location>
        <begin position="1"/>
        <end position="46"/>
    </location>
</feature>
<name>A0AAU8K651_9ACTN</name>
<dbReference type="KEGG" id="kcm:ABWK59_34325"/>
<feature type="compositionally biased region" description="Basic and acidic residues" evidence="1">
    <location>
        <begin position="17"/>
        <end position="31"/>
    </location>
</feature>
<accession>A0AAU8K651</accession>
<evidence type="ECO:0000256" key="1">
    <source>
        <dbReference type="SAM" id="MobiDB-lite"/>
    </source>
</evidence>
<evidence type="ECO:0000313" key="2">
    <source>
        <dbReference type="EMBL" id="XCM83647.1"/>
    </source>
</evidence>
<dbReference type="EMBL" id="CP159872">
    <property type="protein sequence ID" value="XCM83647.1"/>
    <property type="molecule type" value="Genomic_DNA"/>
</dbReference>
<proteinExistence type="predicted"/>
<dbReference type="RefSeq" id="WP_354644583.1">
    <property type="nucleotide sequence ID" value="NZ_CP159872.1"/>
</dbReference>
<organism evidence="2">
    <name type="scientific">Kitasatospora camelliae</name>
    <dbReference type="NCBI Taxonomy" id="3156397"/>
    <lineage>
        <taxon>Bacteria</taxon>
        <taxon>Bacillati</taxon>
        <taxon>Actinomycetota</taxon>
        <taxon>Actinomycetes</taxon>
        <taxon>Kitasatosporales</taxon>
        <taxon>Streptomycetaceae</taxon>
        <taxon>Kitasatospora</taxon>
    </lineage>
</organism>
<dbReference type="AlphaFoldDB" id="A0AAU8K651"/>
<protein>
    <submittedName>
        <fullName evidence="2">Uncharacterized protein</fullName>
    </submittedName>
</protein>